<keyword evidence="7" id="KW-1185">Reference proteome</keyword>
<dbReference type="InterPro" id="IPR023772">
    <property type="entry name" value="DNA-bd_HTH_TetR-type_CS"/>
</dbReference>
<dbReference type="InterPro" id="IPR001647">
    <property type="entry name" value="HTH_TetR"/>
</dbReference>
<evidence type="ECO:0000256" key="3">
    <source>
        <dbReference type="ARBA" id="ARBA00023163"/>
    </source>
</evidence>
<dbReference type="Pfam" id="PF00440">
    <property type="entry name" value="TetR_N"/>
    <property type="match status" value="1"/>
</dbReference>
<dbReference type="PANTHER" id="PTHR30055">
    <property type="entry name" value="HTH-TYPE TRANSCRIPTIONAL REGULATOR RUTR"/>
    <property type="match status" value="1"/>
</dbReference>
<evidence type="ECO:0000256" key="4">
    <source>
        <dbReference type="PROSITE-ProRule" id="PRU00335"/>
    </source>
</evidence>
<dbReference type="Proteomes" id="UP000035088">
    <property type="component" value="Unassembled WGS sequence"/>
</dbReference>
<protein>
    <submittedName>
        <fullName evidence="6">Putative TetR family transcriptional regulator</fullName>
    </submittedName>
</protein>
<dbReference type="STRING" id="1073574.GOARA_005_00150"/>
<dbReference type="Gene3D" id="1.10.357.10">
    <property type="entry name" value="Tetracycline Repressor, domain 2"/>
    <property type="match status" value="1"/>
</dbReference>
<evidence type="ECO:0000313" key="7">
    <source>
        <dbReference type="Proteomes" id="UP000035088"/>
    </source>
</evidence>
<dbReference type="SUPFAM" id="SSF46689">
    <property type="entry name" value="Homeodomain-like"/>
    <property type="match status" value="1"/>
</dbReference>
<proteinExistence type="predicted"/>
<comment type="caution">
    <text evidence="6">The sequence shown here is derived from an EMBL/GenBank/DDBJ whole genome shotgun (WGS) entry which is preliminary data.</text>
</comment>
<keyword evidence="2 4" id="KW-0238">DNA-binding</keyword>
<dbReference type="GO" id="GO:0003700">
    <property type="term" value="F:DNA-binding transcription factor activity"/>
    <property type="evidence" value="ECO:0007669"/>
    <property type="project" value="TreeGrafter"/>
</dbReference>
<feature type="DNA-binding region" description="H-T-H motif" evidence="4">
    <location>
        <begin position="36"/>
        <end position="55"/>
    </location>
</feature>
<dbReference type="InterPro" id="IPR050109">
    <property type="entry name" value="HTH-type_TetR-like_transc_reg"/>
</dbReference>
<reference evidence="6 7" key="1">
    <citation type="submission" date="2011-11" db="EMBL/GenBank/DDBJ databases">
        <title>Whole genome shotgun sequence of Gordonia araii NBRC 100433.</title>
        <authorList>
            <person name="Yoshida Y."/>
            <person name="Hosoyama A."/>
            <person name="Tsuchikane K."/>
            <person name="Katsumata H."/>
            <person name="Yamazaki S."/>
            <person name="Fujita N."/>
        </authorList>
    </citation>
    <scope>NUCLEOTIDE SEQUENCE [LARGE SCALE GENOMIC DNA]</scope>
    <source>
        <strain evidence="6 7">NBRC 100433</strain>
    </source>
</reference>
<dbReference type="EMBL" id="BAEE01000005">
    <property type="protein sequence ID" value="GAB08220.1"/>
    <property type="molecule type" value="Genomic_DNA"/>
</dbReference>
<organism evidence="6 7">
    <name type="scientific">Gordonia araii NBRC 100433</name>
    <dbReference type="NCBI Taxonomy" id="1073574"/>
    <lineage>
        <taxon>Bacteria</taxon>
        <taxon>Bacillati</taxon>
        <taxon>Actinomycetota</taxon>
        <taxon>Actinomycetes</taxon>
        <taxon>Mycobacteriales</taxon>
        <taxon>Gordoniaceae</taxon>
        <taxon>Gordonia</taxon>
    </lineage>
</organism>
<sequence>MNQGLLENVPPQTATRDRLLQCAEELFATASYDTVSVRAICAAADANVAAVHYHFGTKEDLVVALLDERLVPRWRRALDSLTPTTPVPQVVDALLAPFTEAQSEELGRTHLHLLARLIADAPRTRRPGGWTSLRDWSATLPDLDEKTARTRWALAFDLILTVFGRADRAPLSPDALGALRSFVIAGLTAPA</sequence>
<evidence type="ECO:0000256" key="1">
    <source>
        <dbReference type="ARBA" id="ARBA00023015"/>
    </source>
</evidence>
<evidence type="ECO:0000313" key="6">
    <source>
        <dbReference type="EMBL" id="GAB08220.1"/>
    </source>
</evidence>
<dbReference type="PRINTS" id="PR00455">
    <property type="entry name" value="HTHTETR"/>
</dbReference>
<name>G7GX95_9ACTN</name>
<dbReference type="AlphaFoldDB" id="G7GX95"/>
<gene>
    <name evidence="6" type="ORF">GOARA_005_00150</name>
</gene>
<evidence type="ECO:0000256" key="2">
    <source>
        <dbReference type="ARBA" id="ARBA00023125"/>
    </source>
</evidence>
<accession>G7GX95</accession>
<feature type="domain" description="HTH tetR-type" evidence="5">
    <location>
        <begin position="13"/>
        <end position="73"/>
    </location>
</feature>
<dbReference type="PROSITE" id="PS50977">
    <property type="entry name" value="HTH_TETR_2"/>
    <property type="match status" value="1"/>
</dbReference>
<keyword evidence="1" id="KW-0805">Transcription regulation</keyword>
<dbReference type="PROSITE" id="PS01081">
    <property type="entry name" value="HTH_TETR_1"/>
    <property type="match status" value="1"/>
</dbReference>
<dbReference type="PANTHER" id="PTHR30055:SF234">
    <property type="entry name" value="HTH-TYPE TRANSCRIPTIONAL REGULATOR BETI"/>
    <property type="match status" value="1"/>
</dbReference>
<keyword evidence="3" id="KW-0804">Transcription</keyword>
<evidence type="ECO:0000259" key="5">
    <source>
        <dbReference type="PROSITE" id="PS50977"/>
    </source>
</evidence>
<dbReference type="InterPro" id="IPR009057">
    <property type="entry name" value="Homeodomain-like_sf"/>
</dbReference>
<dbReference type="GO" id="GO:0000976">
    <property type="term" value="F:transcription cis-regulatory region binding"/>
    <property type="evidence" value="ECO:0007669"/>
    <property type="project" value="TreeGrafter"/>
</dbReference>